<feature type="domain" description="AB hydrolase-1" evidence="1">
    <location>
        <begin position="26"/>
        <end position="143"/>
    </location>
</feature>
<name>A0ABN2T1I6_9ACTN</name>
<gene>
    <name evidence="2" type="ORF">GCM10009799_24410</name>
</gene>
<dbReference type="InterPro" id="IPR029058">
    <property type="entry name" value="AB_hydrolase_fold"/>
</dbReference>
<evidence type="ECO:0000313" key="2">
    <source>
        <dbReference type="EMBL" id="GAA1996640.1"/>
    </source>
</evidence>
<dbReference type="SUPFAM" id="SSF53474">
    <property type="entry name" value="alpha/beta-Hydrolases"/>
    <property type="match status" value="1"/>
</dbReference>
<sequence>MTTRQQRPPLDDIDLSTTKLGSGPGLLLAHGATGWVDANFGPILADLARHHTVVAPDYPGSGSTPRAAAPLDLDALADRVVATAVAAGLEEFAMLGYSLGTMVAVRAAARRPERVTALVLTAGLASPLPHTQRVLDAWYEETAAAQLPPEQAGALEQIDLVRRSDTRADLASITVPTLVVATMADELVTPDHSDVLVEGIAGAQRAELQCGHLPFEEAPDAWARLVNGFLAQVPDAPAQVAQA</sequence>
<dbReference type="PANTHER" id="PTHR43798">
    <property type="entry name" value="MONOACYLGLYCEROL LIPASE"/>
    <property type="match status" value="1"/>
</dbReference>
<organism evidence="2 3">
    <name type="scientific">Nocardiopsis rhodophaea</name>
    <dbReference type="NCBI Taxonomy" id="280238"/>
    <lineage>
        <taxon>Bacteria</taxon>
        <taxon>Bacillati</taxon>
        <taxon>Actinomycetota</taxon>
        <taxon>Actinomycetes</taxon>
        <taxon>Streptosporangiales</taxon>
        <taxon>Nocardiopsidaceae</taxon>
        <taxon>Nocardiopsis</taxon>
    </lineage>
</organism>
<dbReference type="Pfam" id="PF00561">
    <property type="entry name" value="Abhydrolase_1"/>
    <property type="match status" value="1"/>
</dbReference>
<dbReference type="PANTHER" id="PTHR43798:SF33">
    <property type="entry name" value="HYDROLASE, PUTATIVE (AFU_ORTHOLOGUE AFUA_2G14860)-RELATED"/>
    <property type="match status" value="1"/>
</dbReference>
<proteinExistence type="predicted"/>
<dbReference type="InterPro" id="IPR050266">
    <property type="entry name" value="AB_hydrolase_sf"/>
</dbReference>
<evidence type="ECO:0000259" key="1">
    <source>
        <dbReference type="Pfam" id="PF00561"/>
    </source>
</evidence>
<accession>A0ABN2T1I6</accession>
<keyword evidence="3" id="KW-1185">Reference proteome</keyword>
<dbReference type="PRINTS" id="PR00111">
    <property type="entry name" value="ABHYDROLASE"/>
</dbReference>
<evidence type="ECO:0000313" key="3">
    <source>
        <dbReference type="Proteomes" id="UP001501585"/>
    </source>
</evidence>
<dbReference type="InterPro" id="IPR000073">
    <property type="entry name" value="AB_hydrolase_1"/>
</dbReference>
<dbReference type="RefSeq" id="WP_344162304.1">
    <property type="nucleotide sequence ID" value="NZ_BAAAPC010000009.1"/>
</dbReference>
<reference evidence="2 3" key="1">
    <citation type="journal article" date="2019" name="Int. J. Syst. Evol. Microbiol.">
        <title>The Global Catalogue of Microorganisms (GCM) 10K type strain sequencing project: providing services to taxonomists for standard genome sequencing and annotation.</title>
        <authorList>
            <consortium name="The Broad Institute Genomics Platform"/>
            <consortium name="The Broad Institute Genome Sequencing Center for Infectious Disease"/>
            <person name="Wu L."/>
            <person name="Ma J."/>
        </authorList>
    </citation>
    <scope>NUCLEOTIDE SEQUENCE [LARGE SCALE GENOMIC DNA]</scope>
    <source>
        <strain evidence="2 3">JCM 15313</strain>
    </source>
</reference>
<comment type="caution">
    <text evidence="2">The sequence shown here is derived from an EMBL/GenBank/DDBJ whole genome shotgun (WGS) entry which is preliminary data.</text>
</comment>
<protein>
    <recommendedName>
        <fullName evidence="1">AB hydrolase-1 domain-containing protein</fullName>
    </recommendedName>
</protein>
<dbReference type="EMBL" id="BAAAPC010000009">
    <property type="protein sequence ID" value="GAA1996640.1"/>
    <property type="molecule type" value="Genomic_DNA"/>
</dbReference>
<dbReference type="Proteomes" id="UP001501585">
    <property type="component" value="Unassembled WGS sequence"/>
</dbReference>
<dbReference type="Gene3D" id="3.40.50.1820">
    <property type="entry name" value="alpha/beta hydrolase"/>
    <property type="match status" value="2"/>
</dbReference>